<evidence type="ECO:0000313" key="3">
    <source>
        <dbReference type="Proteomes" id="UP000271889"/>
    </source>
</evidence>
<dbReference type="GO" id="GO:0000049">
    <property type="term" value="F:tRNA binding"/>
    <property type="evidence" value="ECO:0007669"/>
    <property type="project" value="TreeGrafter"/>
</dbReference>
<organism evidence="2 3">
    <name type="scientific">Cylicostephanus goldi</name>
    <name type="common">Nematode worm</name>
    <dbReference type="NCBI Taxonomy" id="71465"/>
    <lineage>
        <taxon>Eukaryota</taxon>
        <taxon>Metazoa</taxon>
        <taxon>Ecdysozoa</taxon>
        <taxon>Nematoda</taxon>
        <taxon>Chromadorea</taxon>
        <taxon>Rhabditida</taxon>
        <taxon>Rhabditina</taxon>
        <taxon>Rhabditomorpha</taxon>
        <taxon>Strongyloidea</taxon>
        <taxon>Strongylidae</taxon>
        <taxon>Cylicostephanus</taxon>
    </lineage>
</organism>
<dbReference type="PANTHER" id="PTHR10925:SF5">
    <property type="entry name" value="RNA CYTIDINE ACETYLTRANSFERASE"/>
    <property type="match status" value="1"/>
</dbReference>
<sequence>MLKRLNEESDSSSSWLAAYFREFRKRLLSLLSFEFKKLPISLGLSLLQIRNKEVLAVLQNDRKVITREQLSMFLSNVDLKRLSEYARNLVDHQMITDLLPTISKLYFGDKLRENHKSAENVQEELDLPQSQVLAFHSKTIRKLSDEFDAICMESLRQLIPDKTRDLDKEEQAAAVARLKPLAESLEVVMFSEVFCYPSS</sequence>
<dbReference type="GO" id="GO:0005730">
    <property type="term" value="C:nucleolus"/>
    <property type="evidence" value="ECO:0007669"/>
    <property type="project" value="TreeGrafter"/>
</dbReference>
<dbReference type="GO" id="GO:1904812">
    <property type="term" value="P:rRNA acetylation involved in maturation of SSU-rRNA"/>
    <property type="evidence" value="ECO:0007669"/>
    <property type="project" value="TreeGrafter"/>
</dbReference>
<dbReference type="EMBL" id="UYRV01109015">
    <property type="protein sequence ID" value="VDN24867.1"/>
    <property type="molecule type" value="Genomic_DNA"/>
</dbReference>
<evidence type="ECO:0000313" key="2">
    <source>
        <dbReference type="EMBL" id="VDN24867.1"/>
    </source>
</evidence>
<name>A0A3P7MNG6_CYLGO</name>
<evidence type="ECO:0000259" key="1">
    <source>
        <dbReference type="Pfam" id="PF13725"/>
    </source>
</evidence>
<dbReference type="Proteomes" id="UP000271889">
    <property type="component" value="Unassembled WGS sequence"/>
</dbReference>
<keyword evidence="3" id="KW-1185">Reference proteome</keyword>
<dbReference type="AlphaFoldDB" id="A0A3P7MNG6"/>
<accession>A0A3P7MNG6</accession>
<dbReference type="InterPro" id="IPR032672">
    <property type="entry name" value="TmcA/NAT10/Kre33"/>
</dbReference>
<dbReference type="Pfam" id="PF13725">
    <property type="entry name" value="tRNA_bind_2"/>
    <property type="match status" value="2"/>
</dbReference>
<dbReference type="GO" id="GO:0030686">
    <property type="term" value="C:90S preribosome"/>
    <property type="evidence" value="ECO:0007669"/>
    <property type="project" value="TreeGrafter"/>
</dbReference>
<feature type="domain" description="Possible tRNA binding" evidence="1">
    <location>
        <begin position="15"/>
        <end position="114"/>
    </location>
</feature>
<dbReference type="InterPro" id="IPR027992">
    <property type="entry name" value="tRNA_bind_dom"/>
</dbReference>
<protein>
    <recommendedName>
        <fullName evidence="1">Possible tRNA binding domain-containing protein</fullName>
    </recommendedName>
</protein>
<dbReference type="GO" id="GO:1990883">
    <property type="term" value="F:18S rRNA cytidine N-acetyltransferase activity"/>
    <property type="evidence" value="ECO:0007669"/>
    <property type="project" value="TreeGrafter"/>
</dbReference>
<proteinExistence type="predicted"/>
<dbReference type="PANTHER" id="PTHR10925">
    <property type="entry name" value="N-ACETYLTRANSFERASE 10"/>
    <property type="match status" value="1"/>
</dbReference>
<feature type="domain" description="Possible tRNA binding" evidence="1">
    <location>
        <begin position="115"/>
        <end position="186"/>
    </location>
</feature>
<dbReference type="OrthoDB" id="10067491at2759"/>
<reference evidence="2 3" key="1">
    <citation type="submission" date="2018-11" db="EMBL/GenBank/DDBJ databases">
        <authorList>
            <consortium name="Pathogen Informatics"/>
        </authorList>
    </citation>
    <scope>NUCLEOTIDE SEQUENCE [LARGE SCALE GENOMIC DNA]</scope>
</reference>
<gene>
    <name evidence="2" type="ORF">CGOC_LOCUS9933</name>
</gene>